<reference evidence="2 3" key="1">
    <citation type="submission" date="2024-09" db="EMBL/GenBank/DDBJ databases">
        <authorList>
            <person name="Sun Q."/>
            <person name="Mori K."/>
        </authorList>
    </citation>
    <scope>NUCLEOTIDE SEQUENCE [LARGE SCALE GENOMIC DNA]</scope>
    <source>
        <strain evidence="2 3">KCTC 23279</strain>
    </source>
</reference>
<evidence type="ECO:0000256" key="1">
    <source>
        <dbReference type="SAM" id="MobiDB-lite"/>
    </source>
</evidence>
<evidence type="ECO:0000313" key="3">
    <source>
        <dbReference type="Proteomes" id="UP001589775"/>
    </source>
</evidence>
<dbReference type="Proteomes" id="UP001589775">
    <property type="component" value="Unassembled WGS sequence"/>
</dbReference>
<feature type="compositionally biased region" description="Basic and acidic residues" evidence="1">
    <location>
        <begin position="47"/>
        <end position="59"/>
    </location>
</feature>
<organism evidence="2 3">
    <name type="scientific">Rhodopseudomonas telluris</name>
    <dbReference type="NCBI Taxonomy" id="644215"/>
    <lineage>
        <taxon>Bacteria</taxon>
        <taxon>Pseudomonadati</taxon>
        <taxon>Pseudomonadota</taxon>
        <taxon>Alphaproteobacteria</taxon>
        <taxon>Hyphomicrobiales</taxon>
        <taxon>Nitrobacteraceae</taxon>
        <taxon>Rhodopseudomonas</taxon>
    </lineage>
</organism>
<feature type="compositionally biased region" description="Low complexity" evidence="1">
    <location>
        <begin position="18"/>
        <end position="28"/>
    </location>
</feature>
<dbReference type="EMBL" id="JBHLWM010000004">
    <property type="protein sequence ID" value="MFC0240906.1"/>
    <property type="molecule type" value="Genomic_DNA"/>
</dbReference>
<protein>
    <submittedName>
        <fullName evidence="2">Uncharacterized protein</fullName>
    </submittedName>
</protein>
<gene>
    <name evidence="2" type="ORF">ACFFJ6_10535</name>
</gene>
<comment type="caution">
    <text evidence="2">The sequence shown here is derived from an EMBL/GenBank/DDBJ whole genome shotgun (WGS) entry which is preliminary data.</text>
</comment>
<accession>A0ABV6ESM3</accession>
<sequence>MIGWQKIKPKKVRKDKVAATTKEVAAAKPVSARLPDDDLYDSGDICAPERDRDDEQRDL</sequence>
<name>A0ABV6ESM3_9BRAD</name>
<dbReference type="RefSeq" id="WP_378387308.1">
    <property type="nucleotide sequence ID" value="NZ_JBHLWM010000004.1"/>
</dbReference>
<keyword evidence="3" id="KW-1185">Reference proteome</keyword>
<feature type="region of interest" description="Disordered" evidence="1">
    <location>
        <begin position="1"/>
        <end position="59"/>
    </location>
</feature>
<proteinExistence type="predicted"/>
<evidence type="ECO:0000313" key="2">
    <source>
        <dbReference type="EMBL" id="MFC0240906.1"/>
    </source>
</evidence>